<feature type="coiled-coil region" evidence="8">
    <location>
        <begin position="1278"/>
        <end position="1305"/>
    </location>
</feature>
<feature type="domain" description="CBS" evidence="11">
    <location>
        <begin position="2259"/>
        <end position="2318"/>
    </location>
</feature>
<dbReference type="PRINTS" id="PR00193">
    <property type="entry name" value="MYOSINHEAVY"/>
</dbReference>
<keyword evidence="6" id="KW-0129">CBS domain</keyword>
<keyword evidence="3 7" id="KW-0518">Myosin</keyword>
<dbReference type="GO" id="GO:0005524">
    <property type="term" value="F:ATP binding"/>
    <property type="evidence" value="ECO:0007669"/>
    <property type="project" value="UniProtKB-UniRule"/>
</dbReference>
<evidence type="ECO:0000256" key="7">
    <source>
        <dbReference type="PROSITE-ProRule" id="PRU00782"/>
    </source>
</evidence>
<evidence type="ECO:0000256" key="2">
    <source>
        <dbReference type="ARBA" id="ARBA00022840"/>
    </source>
</evidence>
<feature type="domain" description="CBS" evidence="11">
    <location>
        <begin position="2326"/>
        <end position="2382"/>
    </location>
</feature>
<dbReference type="PROSITE" id="PS51456">
    <property type="entry name" value="MYOSIN_MOTOR"/>
    <property type="match status" value="1"/>
</dbReference>
<dbReference type="Gene3D" id="1.10.10.820">
    <property type="match status" value="1"/>
</dbReference>
<evidence type="ECO:0000256" key="8">
    <source>
        <dbReference type="SAM" id="Coils"/>
    </source>
</evidence>
<keyword evidence="2 7" id="KW-0067">ATP-binding</keyword>
<dbReference type="InterPro" id="IPR000270">
    <property type="entry name" value="PB1_dom"/>
</dbReference>
<dbReference type="GO" id="GO:0016020">
    <property type="term" value="C:membrane"/>
    <property type="evidence" value="ECO:0007669"/>
    <property type="project" value="TreeGrafter"/>
</dbReference>
<dbReference type="SUPFAM" id="SSF52540">
    <property type="entry name" value="P-loop containing nucleoside triphosphate hydrolases"/>
    <property type="match status" value="1"/>
</dbReference>
<dbReference type="PROSITE" id="PS51371">
    <property type="entry name" value="CBS"/>
    <property type="match status" value="13"/>
</dbReference>
<dbReference type="InterPro" id="IPR046342">
    <property type="entry name" value="CBS_dom_sf"/>
</dbReference>
<dbReference type="GO" id="GO:0007015">
    <property type="term" value="P:actin filament organization"/>
    <property type="evidence" value="ECO:0007669"/>
    <property type="project" value="TreeGrafter"/>
</dbReference>
<name>D7G6N9_ECTSI</name>
<gene>
    <name evidence="13" type="ORF">Esi_0079_0061</name>
</gene>
<dbReference type="GO" id="GO:0051015">
    <property type="term" value="F:actin filament binding"/>
    <property type="evidence" value="ECO:0007669"/>
    <property type="project" value="TreeGrafter"/>
</dbReference>
<feature type="region of interest" description="Actin-binding" evidence="7">
    <location>
        <begin position="784"/>
        <end position="806"/>
    </location>
</feature>
<feature type="domain" description="CBS" evidence="11">
    <location>
        <begin position="1879"/>
        <end position="1939"/>
    </location>
</feature>
<evidence type="ECO:0000256" key="3">
    <source>
        <dbReference type="ARBA" id="ARBA00023123"/>
    </source>
</evidence>
<keyword evidence="10" id="KW-0812">Transmembrane</keyword>
<proteinExistence type="inferred from homology"/>
<feature type="region of interest" description="Disordered" evidence="9">
    <location>
        <begin position="1841"/>
        <end position="1883"/>
    </location>
</feature>
<dbReference type="InterPro" id="IPR006141">
    <property type="entry name" value="Intein_N"/>
</dbReference>
<dbReference type="InterPro" id="IPR036961">
    <property type="entry name" value="Kinesin_motor_dom_sf"/>
</dbReference>
<feature type="region of interest" description="Disordered" evidence="9">
    <location>
        <begin position="2600"/>
        <end position="2622"/>
    </location>
</feature>
<feature type="region of interest" description="Disordered" evidence="9">
    <location>
        <begin position="2963"/>
        <end position="3022"/>
    </location>
</feature>
<reference evidence="13 14" key="1">
    <citation type="journal article" date="2010" name="Nature">
        <title>The Ectocarpus genome and the independent evolution of multicellularity in brown algae.</title>
        <authorList>
            <person name="Cock J.M."/>
            <person name="Sterck L."/>
            <person name="Rouze P."/>
            <person name="Scornet D."/>
            <person name="Allen A.E."/>
            <person name="Amoutzias G."/>
            <person name="Anthouard V."/>
            <person name="Artiguenave F."/>
            <person name="Aury J.M."/>
            <person name="Badger J.H."/>
            <person name="Beszteri B."/>
            <person name="Billiau K."/>
            <person name="Bonnet E."/>
            <person name="Bothwell J.H."/>
            <person name="Bowler C."/>
            <person name="Boyen C."/>
            <person name="Brownlee C."/>
            <person name="Carrano C.J."/>
            <person name="Charrier B."/>
            <person name="Cho G.Y."/>
            <person name="Coelho S.M."/>
            <person name="Collen J."/>
            <person name="Corre E."/>
            <person name="Da Silva C."/>
            <person name="Delage L."/>
            <person name="Delaroque N."/>
            <person name="Dittami S.M."/>
            <person name="Doulbeau S."/>
            <person name="Elias M."/>
            <person name="Farnham G."/>
            <person name="Gachon C.M."/>
            <person name="Gschloessl B."/>
            <person name="Heesch S."/>
            <person name="Jabbari K."/>
            <person name="Jubin C."/>
            <person name="Kawai H."/>
            <person name="Kimura K."/>
            <person name="Kloareg B."/>
            <person name="Kupper F.C."/>
            <person name="Lang D."/>
            <person name="Le Bail A."/>
            <person name="Leblanc C."/>
            <person name="Lerouge P."/>
            <person name="Lohr M."/>
            <person name="Lopez P.J."/>
            <person name="Martens C."/>
            <person name="Maumus F."/>
            <person name="Michel G."/>
            <person name="Miranda-Saavedra D."/>
            <person name="Morales J."/>
            <person name="Moreau H."/>
            <person name="Motomura T."/>
            <person name="Nagasato C."/>
            <person name="Napoli C.A."/>
            <person name="Nelson D.R."/>
            <person name="Nyvall-Collen P."/>
            <person name="Peters A.F."/>
            <person name="Pommier C."/>
            <person name="Potin P."/>
            <person name="Poulain J."/>
            <person name="Quesneville H."/>
            <person name="Read B."/>
            <person name="Rensing S.A."/>
            <person name="Ritter A."/>
            <person name="Rousvoal S."/>
            <person name="Samanta M."/>
            <person name="Samson G."/>
            <person name="Schroeder D.C."/>
            <person name="Segurens B."/>
            <person name="Strittmatter M."/>
            <person name="Tonon T."/>
            <person name="Tregear J.W."/>
            <person name="Valentin K."/>
            <person name="von Dassow P."/>
            <person name="Yamagishi T."/>
            <person name="Van de Peer Y."/>
            <person name="Wincker P."/>
        </authorList>
    </citation>
    <scope>NUCLEOTIDE SEQUENCE [LARGE SCALE GENOMIC DNA]</scope>
    <source>
        <strain evidence="14">Ec32 / CCAP1310/4</strain>
    </source>
</reference>
<dbReference type="Pfam" id="PF00063">
    <property type="entry name" value="Myosin_head"/>
    <property type="match status" value="2"/>
</dbReference>
<evidence type="ECO:0000259" key="12">
    <source>
        <dbReference type="PROSITE" id="PS51456"/>
    </source>
</evidence>
<keyword evidence="10" id="KW-1133">Transmembrane helix</keyword>
<comment type="similarity">
    <text evidence="7">Belongs to the TRAFAC class myosin-kinesin ATPase superfamily. Myosin family.</text>
</comment>
<dbReference type="Gene3D" id="1.20.120.720">
    <property type="entry name" value="Myosin VI head, motor domain, U50 subdomain"/>
    <property type="match status" value="1"/>
</dbReference>
<dbReference type="PANTHER" id="PTHR13140">
    <property type="entry name" value="MYOSIN"/>
    <property type="match status" value="1"/>
</dbReference>
<feature type="domain" description="Myosin motor" evidence="12">
    <location>
        <begin position="120"/>
        <end position="904"/>
    </location>
</feature>
<dbReference type="InterPro" id="IPR000644">
    <property type="entry name" value="CBS_dom"/>
</dbReference>
<evidence type="ECO:0000256" key="6">
    <source>
        <dbReference type="PROSITE-ProRule" id="PRU00703"/>
    </source>
</evidence>
<dbReference type="OMA" id="FAMENDT"/>
<dbReference type="EMBL" id="FN649752">
    <property type="protein sequence ID" value="CBJ27624.1"/>
    <property type="molecule type" value="Genomic_DNA"/>
</dbReference>
<feature type="domain" description="CBS" evidence="11">
    <location>
        <begin position="2884"/>
        <end position="2942"/>
    </location>
</feature>
<feature type="domain" description="CBS" evidence="11">
    <location>
        <begin position="2511"/>
        <end position="2570"/>
    </location>
</feature>
<feature type="region of interest" description="Disordered" evidence="9">
    <location>
        <begin position="742"/>
        <end position="769"/>
    </location>
</feature>
<keyword evidence="10" id="KW-0472">Membrane</keyword>
<feature type="transmembrane region" description="Helical" evidence="10">
    <location>
        <begin position="3147"/>
        <end position="3165"/>
    </location>
</feature>
<feature type="domain" description="CBS" evidence="11">
    <location>
        <begin position="1564"/>
        <end position="1620"/>
    </location>
</feature>
<feature type="domain" description="CBS" evidence="11">
    <location>
        <begin position="1747"/>
        <end position="1805"/>
    </location>
</feature>
<protein>
    <submittedName>
        <fullName evidence="13">Myosin 29</fullName>
    </submittedName>
</protein>
<dbReference type="GO" id="GO:0016459">
    <property type="term" value="C:myosin complex"/>
    <property type="evidence" value="ECO:0007669"/>
    <property type="project" value="UniProtKB-KW"/>
</dbReference>
<keyword evidence="8" id="KW-0175">Coiled coil</keyword>
<dbReference type="InParanoid" id="D7G6N9"/>
<evidence type="ECO:0000256" key="10">
    <source>
        <dbReference type="SAM" id="Phobius"/>
    </source>
</evidence>
<dbReference type="GO" id="GO:0000146">
    <property type="term" value="F:microfilament motor activity"/>
    <property type="evidence" value="ECO:0007669"/>
    <property type="project" value="TreeGrafter"/>
</dbReference>
<dbReference type="Pfam" id="PF00571">
    <property type="entry name" value="CBS"/>
    <property type="match status" value="12"/>
</dbReference>
<feature type="domain" description="CBS" evidence="11">
    <location>
        <begin position="1497"/>
        <end position="1558"/>
    </location>
</feature>
<keyword evidence="4 7" id="KW-0505">Motor protein</keyword>
<dbReference type="InterPro" id="IPR001609">
    <property type="entry name" value="Myosin_head_motor_dom-like"/>
</dbReference>
<feature type="compositionally biased region" description="Basic and acidic residues" evidence="9">
    <location>
        <begin position="1371"/>
        <end position="1380"/>
    </location>
</feature>
<dbReference type="SMART" id="SM00666">
    <property type="entry name" value="PB1"/>
    <property type="match status" value="1"/>
</dbReference>
<dbReference type="SUPFAM" id="SSF54631">
    <property type="entry name" value="CBS-domain pair"/>
    <property type="match status" value="8"/>
</dbReference>
<evidence type="ECO:0000259" key="11">
    <source>
        <dbReference type="PROSITE" id="PS51371"/>
    </source>
</evidence>
<evidence type="ECO:0000313" key="14">
    <source>
        <dbReference type="Proteomes" id="UP000002630"/>
    </source>
</evidence>
<evidence type="ECO:0000256" key="1">
    <source>
        <dbReference type="ARBA" id="ARBA00022741"/>
    </source>
</evidence>
<dbReference type="Gene3D" id="1.20.58.530">
    <property type="match status" value="1"/>
</dbReference>
<feature type="region of interest" description="Disordered" evidence="9">
    <location>
        <begin position="1"/>
        <end position="21"/>
    </location>
</feature>
<feature type="binding site" evidence="7">
    <location>
        <begin position="236"/>
        <end position="243"/>
    </location>
    <ligand>
        <name>ATP</name>
        <dbReference type="ChEBI" id="CHEBI:30616"/>
    </ligand>
</feature>
<keyword evidence="1 7" id="KW-0547">Nucleotide-binding</keyword>
<keyword evidence="14" id="KW-1185">Reference proteome</keyword>
<dbReference type="GO" id="GO:0016539">
    <property type="term" value="P:intein-mediated protein splicing"/>
    <property type="evidence" value="ECO:0007669"/>
    <property type="project" value="InterPro"/>
</dbReference>
<evidence type="ECO:0000256" key="5">
    <source>
        <dbReference type="ARBA" id="ARBA00023203"/>
    </source>
</evidence>
<dbReference type="CDD" id="cd14890">
    <property type="entry name" value="MYSc_Myo29"/>
    <property type="match status" value="1"/>
</dbReference>
<dbReference type="Gene3D" id="3.10.580.10">
    <property type="entry name" value="CBS-domain"/>
    <property type="match status" value="8"/>
</dbReference>
<evidence type="ECO:0000313" key="13">
    <source>
        <dbReference type="EMBL" id="CBJ27624.1"/>
    </source>
</evidence>
<dbReference type="Proteomes" id="UP000002630">
    <property type="component" value="Linkage Group LG27"/>
</dbReference>
<dbReference type="EMBL" id="FN649025">
    <property type="protein sequence ID" value="CBJ27624.1"/>
    <property type="molecule type" value="Genomic_DNA"/>
</dbReference>
<dbReference type="Gene3D" id="1.20.5.4820">
    <property type="match status" value="1"/>
</dbReference>
<feature type="domain" description="CBS" evidence="11">
    <location>
        <begin position="1947"/>
        <end position="2003"/>
    </location>
</feature>
<dbReference type="PANTHER" id="PTHR13140:SF845">
    <property type="entry name" value="MYOSIN-LIKE PROTEIN"/>
    <property type="match status" value="1"/>
</dbReference>
<evidence type="ECO:0000256" key="9">
    <source>
        <dbReference type="SAM" id="MobiDB-lite"/>
    </source>
</evidence>
<keyword evidence="5 7" id="KW-0009">Actin-binding</keyword>
<sequence>MAGLQEPGGGDASGAGAGDDPWVWEKKKAAGVAKAKAPAGDRLVYFDPQIILPPADKRSAPGGETAEEQRRYNNRWMFTPATVLSAVDPEPGVVLIRTRDSAVHRANGAELETVNPQALEGVPDAMNVSNLTQASLLHTVRERYNRDEVYTRVGPVLMSVNPYKWIVGLYAEDAMLSYHGKAAMVEAGELAPHLFGVADHAYSELVKGHLEAESETKEDVRARKARASNQSIIISGESGSGKTEATKIIMQYLARITSGEAVGASGAGEASDACRDSRAASEAIMLHVGDLESRVLSCNPLLESFGNAVTLKNDNSSRFGKFIKIQFDKKGRIRGAQIQNYLLEKTRIVAQAKRERSYHIFYQLLAGSSGALKKELKLDNGVAGFQCLKGSSIKGEDAPDFHRTTECLKKIGVQPVSMDGEHGQDAIFRLIAAIMHLLNVGFESVHVNEGEACEIRDSTRPSLAFAAELLGVEADRLEKAAVSKTMAVRSSNTMMLQTVEQAHDKVAALGKALYSQLFLWLVAKLNTTISAPQSDVWGFIGVLDIYGFEKFNTNSLEQLLINYANEHLQRHFNQHMFEVEQVDYDNEQIDWSYITFNDNKACLELIDGKGGLFSCLDDIQRFEGKEANLKFLSSFKQKHGPPAGGGGGGGGANLRGNMAKSGSTYGSISSPVTRRNSVGHPHFVSPRFDPDISFGIKHYAGDVFYNVAKFNQKNRENLTADMKELMASSTSALVVDVFKAGEQDGQNDDDDDEDAFEAPTRGRGGAGGRTIRSKSIGIQFKESLAELMATIAITHPRYIRCVKPNPDKQSGRFDGEDVLLQLQYSGTMETIRIRQQGYALRELKDDFLKKYKVLQPDAEDLEALVAYLSSMLGASHRDWQIGTSKVFLRTSMSDKLNLMVDLRKKCATRVIQRWVVNTRRRSVVRTTLQPFLKSSVKLMKYLRAAAYFRNLLEERRAATSMARWYRLSRDRKRFVSMRDAEKVVKSAMRVRYFVTQLAVRKEFAGSSVSEIEAAIETLVEKEKALRDKKDFLACLPVASRLHHLRIVATSMKERDERRKELAAGGNGGGAIGADGGPARQEVEVRLMEAGWRMADAEAEQNYAVCTRLQREIKNLEAQREQNPTLAELKEKEEKTKAEIDEAAANTDYAKAGQLQTELVSMEEKIKVIEEVVEAEKARSALKDLSQKELEDKIHTTTDELEAAKAAKDFAKCIDLQARLSEMQAAAEALPTMEQVEREVISAEAEMAAAKARKDYRRAAELSFKLPAILDRHSAVASAIRKAMNRKQLAEEVQRLEGEMRLAKAEKRFSQCSLLQRSLTEMQILTDGLPSVREIEEEISDVRVKMDTAVSEKNYADAEKFRVRLTELAEEKALASEKEQHSNSSPQDPVAKARARLSASSRDLNFNSERAGLGASAAGGTVIDSRSSGSLSPPTPAPPADPSSGERSFTSPKAVKVKQAPAILSPARATPVAARVATARQAPASVTKTGDDVTVSKLRPKPAVTVPEGMSVTEVCKVMANARNDAALLTGAGGGMTGIITAIDCIRRVVAVSVDPNSTAASEVMTPNPTTVLSEDSAMEALSIMLGRHFRHLPVRTPRGDVTGILDIAKCLYDAVSRLQRTAKRKSVDSGEADEAEMSMLAELGKGKGKKSKAAMQALLAKMFADDPEGGTGVSLSLAELLKLKGEPQLVFADDSARGAGKAIARGRKAVLVVDNGGLAGIFTEKDMLNRVLSKGINPDEVSVEDVMTPNPDTVSSTMTVLEALQEMHENKYLHLPVVDEDSGNVLGVVSVMEIIQATAGEEGSTGWQALFGSGLDATGDGFSDTSSQASMGSIGTRASARVGVGRGKTSPRVAMTPSAASSVRGKEPPKKTDSRPVSMLKPKPPLCLPSTVSVLEVAKKMADVRTDAAILLDNKGHLEGIISDQDVARRVVANRLDPSSTTVSEVMTPHPTIVHMADSAMECLGIMIEKRFRHLPVIDGEGNVTGLLSIAKCLYDAIQRLKKKAARAENSGGGGGGGNANLAASVLQMANAGKGKGKNKTRDLQAALAMLLANSSDEAEANHSLREILSEQTTSFVDGRDSITAAAAAIAKGRKAVLVLDQGRLAGILTPKDVLMRVVAKELDPDRTPVSSIMTPNPDTVPPEMTAVEALGEMHENKYLHLPVVDLDVGTVVGVVNVMEILRATAGDKGSSSWEALFGSAMDAGDDVSDSASMYSMDRSVMSARQRGGPGLPRAAAAGSVAAAESVKHEDHHRPVSSLKPKPPLCLSVDLTVAQVAKRMAEIRTDAAILLGQMGDMKGVLTDHDIARKVVGRSLDPSRTPVSSVMTPDPIWVTTTDNAMDALETMLETHSRHLPVVSEEGAVSGMLNIAKCLYDAIRRLEKRALRAEEEGGGGLSGEKQELAASLIKMHSMKAGKKNGKNTLAAMTMLLQGLSDGEEDPTLEDILSEQTGEFAEEGDSVAACGKAISRSKKAVLVLRNGRLAGIVTPKDLLMRVVAKGLDPDATPVSAVMTPNPDAVPPAMTVIEALREMHENKYLHLPVVDEDSGNVLGVVSVMEIIHATAGDKGSDRWEAFFGDAMDAADDVSDSASMFSAEEKMSMRSAKPGAKTGAPAPPRSNKKVSCLKPKRPVIMSSDGSVLEVATEMSLKRTDAALLTKRGRVVGIVTDHDLTRRVIALDMPPDRTPVRDIMTAEPAMVSMDESAMEALGLMIQNKTRHLPVMDAQGKIGGLLDIAKCLYDAVSRLEHAAKKKALEEGDGDGEVGSGSTVMIGAVMEAAKAMKGKASPKNQQALQELMMLAMTGSETEREGTNQTLADVLASKDKPEFVRPRHTVREAASVIASQKKAVLVVEEGELAGIFTPKDMMNRVITKKLNPGTTAVFSVMTPNPDGADPSMTVVEALQQMCENRYLHLPVVDERSGAVLGVVDVMEIVQATVGQEGSSGWEAFFGSAMDAADDMSDTMSETSLISKRSMHSTMRRAPGTPRGPGMGGAPPSTSGKRPGSMRGGGSARGGGEDAMSDASRDMGGLLEGWDEKFVYKVNDDEGNLYKFKASAERLDRVLQAVSEKLKMPKDAILLKYQDDDGDDIVLSGDDSLLEAVDMARASSKPALVLVATLKLHTLDEHDDEHAEESAAAAMSRALGAHSSTTAIGIAAVAVVSVVAIFMSRGRK</sequence>
<feature type="region of interest" description="Disordered" evidence="9">
    <location>
        <begin position="1371"/>
        <end position="1396"/>
    </location>
</feature>
<feature type="domain" description="CBS" evidence="11">
    <location>
        <begin position="2624"/>
        <end position="2683"/>
    </location>
</feature>
<organism evidence="13 14">
    <name type="scientific">Ectocarpus siliculosus</name>
    <name type="common">Brown alga</name>
    <name type="synonym">Conferva siliculosa</name>
    <dbReference type="NCBI Taxonomy" id="2880"/>
    <lineage>
        <taxon>Eukaryota</taxon>
        <taxon>Sar</taxon>
        <taxon>Stramenopiles</taxon>
        <taxon>Ochrophyta</taxon>
        <taxon>PX clade</taxon>
        <taxon>Phaeophyceae</taxon>
        <taxon>Ectocarpales</taxon>
        <taxon>Ectocarpaceae</taxon>
        <taxon>Ectocarpus</taxon>
    </lineage>
</organism>
<dbReference type="OrthoDB" id="6108017at2759"/>
<dbReference type="Gene3D" id="3.40.850.10">
    <property type="entry name" value="Kinesin motor domain"/>
    <property type="match status" value="1"/>
</dbReference>
<dbReference type="SMART" id="SM00116">
    <property type="entry name" value="CBS"/>
    <property type="match status" value="15"/>
</dbReference>
<evidence type="ECO:0000256" key="4">
    <source>
        <dbReference type="ARBA" id="ARBA00023175"/>
    </source>
</evidence>
<dbReference type="STRING" id="2880.D7G6N9"/>
<feature type="compositionally biased region" description="Gly residues" evidence="9">
    <location>
        <begin position="1"/>
        <end position="17"/>
    </location>
</feature>
<dbReference type="SMART" id="SM00242">
    <property type="entry name" value="MYSc"/>
    <property type="match status" value="1"/>
</dbReference>
<accession>D7G6N9</accession>
<feature type="domain" description="CBS" evidence="11">
    <location>
        <begin position="2134"/>
        <end position="2193"/>
    </location>
</feature>
<feature type="compositionally biased region" description="Acidic residues" evidence="9">
    <location>
        <begin position="745"/>
        <end position="756"/>
    </location>
</feature>
<dbReference type="PROSITE" id="PS50817">
    <property type="entry name" value="INTEIN_N_TER"/>
    <property type="match status" value="1"/>
</dbReference>
<dbReference type="eggNOG" id="KOG0160">
    <property type="taxonomic scope" value="Eukaryota"/>
</dbReference>
<dbReference type="InterPro" id="IPR027417">
    <property type="entry name" value="P-loop_NTPase"/>
</dbReference>
<feature type="domain" description="CBS" evidence="11">
    <location>
        <begin position="2819"/>
        <end position="2876"/>
    </location>
</feature>
<dbReference type="GO" id="GO:0005737">
    <property type="term" value="C:cytoplasm"/>
    <property type="evidence" value="ECO:0007669"/>
    <property type="project" value="TreeGrafter"/>
</dbReference>
<dbReference type="Gene3D" id="3.10.20.90">
    <property type="entry name" value="Phosphatidylinositol 3-kinase Catalytic Subunit, Chain A, domain 1"/>
    <property type="match status" value="1"/>
</dbReference>
<feature type="compositionally biased region" description="Basic and acidic residues" evidence="9">
    <location>
        <begin position="1864"/>
        <end position="1874"/>
    </location>
</feature>
<dbReference type="CDD" id="cd05992">
    <property type="entry name" value="PB1"/>
    <property type="match status" value="1"/>
</dbReference>
<feature type="domain" description="CBS" evidence="11">
    <location>
        <begin position="2690"/>
        <end position="2748"/>
    </location>
</feature>
<dbReference type="SUPFAM" id="SSF54277">
    <property type="entry name" value="CAD &amp; PB1 domains"/>
    <property type="match status" value="1"/>
</dbReference>
<dbReference type="Pfam" id="PF00564">
    <property type="entry name" value="PB1"/>
    <property type="match status" value="1"/>
</dbReference>
<feature type="region of interest" description="Disordered" evidence="9">
    <location>
        <begin position="1409"/>
        <end position="1454"/>
    </location>
</feature>
<feature type="coiled-coil region" evidence="8">
    <location>
        <begin position="1098"/>
        <end position="1206"/>
    </location>
</feature>